<accession>G5JCW6</accession>
<dbReference type="GeneID" id="88768586"/>
<reference evidence="1 2" key="1">
    <citation type="journal article" date="2011" name="Front. Microbiol.">
        <title>Two Strains of Crocosphaera watsonii with Highly Conserved Genomes are Distinguished by Strain-Specific Features.</title>
        <authorList>
            <person name="Bench S.R."/>
            <person name="Ilikchyan I.N."/>
            <person name="Tripp H.J."/>
            <person name="Zehr J.P."/>
        </authorList>
    </citation>
    <scope>NUCLEOTIDE SEQUENCE [LARGE SCALE GENOMIC DNA]</scope>
    <source>
        <strain evidence="1 2">WH 0003</strain>
    </source>
</reference>
<gene>
    <name evidence="1" type="ORF">CWATWH0003_5263</name>
</gene>
<dbReference type="CDD" id="cd10441">
    <property type="entry name" value="GIY-YIG_COG1833"/>
    <property type="match status" value="1"/>
</dbReference>
<protein>
    <recommendedName>
        <fullName evidence="3">GIY-YIG domain-containing protein</fullName>
    </recommendedName>
</protein>
<dbReference type="EMBL" id="AESD01000812">
    <property type="protein sequence ID" value="EHJ09976.1"/>
    <property type="molecule type" value="Genomic_DNA"/>
</dbReference>
<dbReference type="AlphaFoldDB" id="G5JCW6"/>
<evidence type="ECO:0000313" key="1">
    <source>
        <dbReference type="EMBL" id="EHJ09976.1"/>
    </source>
</evidence>
<dbReference type="PANTHER" id="PTHR37460">
    <property type="entry name" value="ENDONUCLEASE III"/>
    <property type="match status" value="1"/>
</dbReference>
<sequence length="195" mass="21971">MTSDQFQLNKIMIDLPSQPGTYCLVFSCSTTSTVTIGKLGTYQINPSYYCYIGSAFGRGGLKSRINRHLRVNKRHHWHLDYLRPYLNPVEIYYSTDTIKLECQWAELLLKDEQSSIPIKQFGSSDCNCPAHLFYYEVKPQIKTFFEQCVTLVVQSRGASGGGASPNVEGEGYPASPMRSNGEPCINIADARPFDY</sequence>
<comment type="caution">
    <text evidence="1">The sequence shown here is derived from an EMBL/GenBank/DDBJ whole genome shotgun (WGS) entry which is preliminary data.</text>
</comment>
<dbReference type="Pfam" id="PF01986">
    <property type="entry name" value="DUF123"/>
    <property type="match status" value="1"/>
</dbReference>
<evidence type="ECO:0008006" key="3">
    <source>
        <dbReference type="Google" id="ProtNLM"/>
    </source>
</evidence>
<organism evidence="1 2">
    <name type="scientific">Crocosphaera watsonii WH 0003</name>
    <dbReference type="NCBI Taxonomy" id="423471"/>
    <lineage>
        <taxon>Bacteria</taxon>
        <taxon>Bacillati</taxon>
        <taxon>Cyanobacteriota</taxon>
        <taxon>Cyanophyceae</taxon>
        <taxon>Oscillatoriophycideae</taxon>
        <taxon>Chroococcales</taxon>
        <taxon>Aphanothecaceae</taxon>
        <taxon>Crocosphaera</taxon>
    </lineage>
</organism>
<name>G5JCW6_CROWT</name>
<proteinExistence type="predicted"/>
<dbReference type="PATRIC" id="fig|423471.3.peg.4916"/>
<dbReference type="Proteomes" id="UP000003477">
    <property type="component" value="Unassembled WGS sequence"/>
</dbReference>
<dbReference type="InterPro" id="IPR002837">
    <property type="entry name" value="DUF123"/>
</dbReference>
<dbReference type="PANTHER" id="PTHR37460:SF1">
    <property type="entry name" value="ENDONUCLEASE III"/>
    <property type="match status" value="1"/>
</dbReference>
<dbReference type="RefSeq" id="WP_007313039.1">
    <property type="nucleotide sequence ID" value="NZ_AESD01000812.1"/>
</dbReference>
<evidence type="ECO:0000313" key="2">
    <source>
        <dbReference type="Proteomes" id="UP000003477"/>
    </source>
</evidence>